<organism evidence="1 2">
    <name type="scientific">Immersiella caudata</name>
    <dbReference type="NCBI Taxonomy" id="314043"/>
    <lineage>
        <taxon>Eukaryota</taxon>
        <taxon>Fungi</taxon>
        <taxon>Dikarya</taxon>
        <taxon>Ascomycota</taxon>
        <taxon>Pezizomycotina</taxon>
        <taxon>Sordariomycetes</taxon>
        <taxon>Sordariomycetidae</taxon>
        <taxon>Sordariales</taxon>
        <taxon>Lasiosphaeriaceae</taxon>
        <taxon>Immersiella</taxon>
    </lineage>
</organism>
<comment type="caution">
    <text evidence="1">The sequence shown here is derived from an EMBL/GenBank/DDBJ whole genome shotgun (WGS) entry which is preliminary data.</text>
</comment>
<keyword evidence="2" id="KW-1185">Reference proteome</keyword>
<evidence type="ECO:0000313" key="1">
    <source>
        <dbReference type="EMBL" id="KAK0613962.1"/>
    </source>
</evidence>
<accession>A0AA39WEL6</accession>
<protein>
    <submittedName>
        <fullName evidence="1">Uncharacterized protein</fullName>
    </submittedName>
</protein>
<name>A0AA39WEL6_9PEZI</name>
<proteinExistence type="predicted"/>
<dbReference type="AlphaFoldDB" id="A0AA39WEL6"/>
<sequence length="657" mass="72987">MTVQCPTIMDYYASRERKVDIAAGFIDDRAPEFHSAFGPGSTLNKETMEYEPNPDAKHITDLKETLECHQQVARKYVDFVDDLLKCTWEDVHRELHKAKQAHVLTERRGSKNPIRGFWRALGTSGSILAPGLSAIPDELCVLHGGLAVVFSLARHSELNRFKILSAFERLPNIIEEAENKSDAFPLDTSNPKTVRLDRAVRGLRMLLVQSLPALINILIPNSFFNTIKSPFRGCRIDRVLEEVSVCAEAVRVAAEALMVDIHVENHNMTKEIHSQLAEVIQQNRVLQMSIEATQSKTHLLNFLMEQLDFNPVTGVIAGRDQGDNMTDHGTAPLGYAPSDVLQLINVNHLRVSSDAARVVRAQTTLPQADIERCALVMAAPQVKQLLNTSCGSGTVAIDGHFDRSQIGKISPLSYVCAVLAQAVRSQAQQPSATMSPLVEKRPQGNNIVLEFYCALHAGTVENDDDLAGPQGLMRCLSTQLMLALVANEVVGHNNPLPLPYLRDGEEDRLTDRDLSAVCRLFVELAKLVPGDTPIYCLIDSWSSYEREEFWQADYDIVLKTFREVADTANTSFKLLLTSPTSSRRLNDFIPPSQRVSLRNREASGRDWCGTGRGGLRGLARAATMSQVGGGFGGGYYFGEYDERTEYAEPEYFRRTSQ</sequence>
<dbReference type="Proteomes" id="UP001175000">
    <property type="component" value="Unassembled WGS sequence"/>
</dbReference>
<gene>
    <name evidence="1" type="ORF">B0T14DRAFT_291032</name>
</gene>
<dbReference type="PANTHER" id="PTHR40619">
    <property type="entry name" value="FUNGAL STAND N-TERMINAL GOODBYE DOMAIN-CONTAINING PROTEIN"/>
    <property type="match status" value="1"/>
</dbReference>
<reference evidence="1" key="1">
    <citation type="submission" date="2023-06" db="EMBL/GenBank/DDBJ databases">
        <title>Genome-scale phylogeny and comparative genomics of the fungal order Sordariales.</title>
        <authorList>
            <consortium name="Lawrence Berkeley National Laboratory"/>
            <person name="Hensen N."/>
            <person name="Bonometti L."/>
            <person name="Westerberg I."/>
            <person name="Brannstrom I.O."/>
            <person name="Guillou S."/>
            <person name="Cros-Aarteil S."/>
            <person name="Calhoun S."/>
            <person name="Haridas S."/>
            <person name="Kuo A."/>
            <person name="Mondo S."/>
            <person name="Pangilinan J."/>
            <person name="Riley R."/>
            <person name="Labutti K."/>
            <person name="Andreopoulos B."/>
            <person name="Lipzen A."/>
            <person name="Chen C."/>
            <person name="Yanf M."/>
            <person name="Daum C."/>
            <person name="Ng V."/>
            <person name="Clum A."/>
            <person name="Steindorff A."/>
            <person name="Ohm R."/>
            <person name="Martin F."/>
            <person name="Silar P."/>
            <person name="Natvig D."/>
            <person name="Lalanne C."/>
            <person name="Gautier V."/>
            <person name="Ament-Velasquez S.L."/>
            <person name="Kruys A."/>
            <person name="Hutchinson M.I."/>
            <person name="Powell A.J."/>
            <person name="Barry K."/>
            <person name="Miller A.N."/>
            <person name="Grigoriev I.V."/>
            <person name="Debuchy R."/>
            <person name="Gladieux P."/>
            <person name="Thoren M.H."/>
            <person name="Johannesson H."/>
        </authorList>
    </citation>
    <scope>NUCLEOTIDE SEQUENCE</scope>
    <source>
        <strain evidence="1">CBS 606.72</strain>
    </source>
</reference>
<dbReference type="PANTHER" id="PTHR40619:SF3">
    <property type="entry name" value="FUNGAL STAND N-TERMINAL GOODBYE DOMAIN-CONTAINING PROTEIN"/>
    <property type="match status" value="1"/>
</dbReference>
<dbReference type="EMBL" id="JAULSU010000006">
    <property type="protein sequence ID" value="KAK0613962.1"/>
    <property type="molecule type" value="Genomic_DNA"/>
</dbReference>
<evidence type="ECO:0000313" key="2">
    <source>
        <dbReference type="Proteomes" id="UP001175000"/>
    </source>
</evidence>